<evidence type="ECO:0000256" key="1">
    <source>
        <dbReference type="SAM" id="MobiDB-lite"/>
    </source>
</evidence>
<dbReference type="InParanoid" id="A0A1Y1U8N3"/>
<dbReference type="Proteomes" id="UP000193218">
    <property type="component" value="Unassembled WGS sequence"/>
</dbReference>
<dbReference type="GeneID" id="33561017"/>
<feature type="compositionally biased region" description="Low complexity" evidence="1">
    <location>
        <begin position="78"/>
        <end position="88"/>
    </location>
</feature>
<dbReference type="EMBL" id="NBSH01000020">
    <property type="protein sequence ID" value="ORX33475.1"/>
    <property type="molecule type" value="Genomic_DNA"/>
</dbReference>
<dbReference type="InterPro" id="IPR009057">
    <property type="entry name" value="Homeodomain-like_sf"/>
</dbReference>
<dbReference type="AlphaFoldDB" id="A0A1Y1U8N3"/>
<evidence type="ECO:0008006" key="4">
    <source>
        <dbReference type="Google" id="ProtNLM"/>
    </source>
</evidence>
<evidence type="ECO:0000313" key="2">
    <source>
        <dbReference type="EMBL" id="ORX33475.1"/>
    </source>
</evidence>
<dbReference type="RefSeq" id="XP_021867802.1">
    <property type="nucleotide sequence ID" value="XM_022019208.1"/>
</dbReference>
<feature type="compositionally biased region" description="Gly residues" evidence="1">
    <location>
        <begin position="140"/>
        <end position="150"/>
    </location>
</feature>
<gene>
    <name evidence="2" type="ORF">BD324DRAFT_684183</name>
</gene>
<accession>A0A1Y1U8N3</accession>
<comment type="caution">
    <text evidence="2">The sequence shown here is derived from an EMBL/GenBank/DDBJ whole genome shotgun (WGS) entry which is preliminary data.</text>
</comment>
<reference evidence="2 3" key="1">
    <citation type="submission" date="2017-03" db="EMBL/GenBank/DDBJ databases">
        <title>Widespread Adenine N6-methylation of Active Genes in Fungi.</title>
        <authorList>
            <consortium name="DOE Joint Genome Institute"/>
            <person name="Mondo S.J."/>
            <person name="Dannebaum R.O."/>
            <person name="Kuo R.C."/>
            <person name="Louie K.B."/>
            <person name="Bewick A.J."/>
            <person name="Labutti K."/>
            <person name="Haridas S."/>
            <person name="Kuo A."/>
            <person name="Salamov A."/>
            <person name="Ahrendt S.R."/>
            <person name="Lau R."/>
            <person name="Bowen B.P."/>
            <person name="Lipzen A."/>
            <person name="Sullivan W."/>
            <person name="Andreopoulos W.B."/>
            <person name="Clum A."/>
            <person name="Lindquist E."/>
            <person name="Daum C."/>
            <person name="Northen T.R."/>
            <person name="Ramamoorthy G."/>
            <person name="Schmitz R.J."/>
            <person name="Gryganskyi A."/>
            <person name="Culley D."/>
            <person name="Magnuson J."/>
            <person name="James T.Y."/>
            <person name="O'Malley M.A."/>
            <person name="Stajich J.E."/>
            <person name="Spatafora J.W."/>
            <person name="Visel A."/>
            <person name="Grigoriev I.V."/>
        </authorList>
    </citation>
    <scope>NUCLEOTIDE SEQUENCE [LARGE SCALE GENOMIC DNA]</scope>
    <source>
        <strain evidence="2 3">NRRL Y-17943</strain>
    </source>
</reference>
<sequence length="208" mass="22183">MPAEPKTPTKTPRTQPYPTPDSRSKSSIPWGGVKVDRATPTRVIVIESEDEGDGEQSNGLAENDNDEGTETWSPPQTPSSSPESSGGSVFEIDSEEEVKPSMEPESEDDVKPKIKNPRAGAKRGAANQAKVKKEPSGRPRGSGGPGGGSKGTPWTAEQDWALFQMRYPKAPVKWSDVAQAVGRDAKSCSNRDALFAKKLPGLIKGLGN</sequence>
<organism evidence="2 3">
    <name type="scientific">Kockovaella imperatae</name>
    <dbReference type="NCBI Taxonomy" id="4999"/>
    <lineage>
        <taxon>Eukaryota</taxon>
        <taxon>Fungi</taxon>
        <taxon>Dikarya</taxon>
        <taxon>Basidiomycota</taxon>
        <taxon>Agaricomycotina</taxon>
        <taxon>Tremellomycetes</taxon>
        <taxon>Tremellales</taxon>
        <taxon>Cuniculitremaceae</taxon>
        <taxon>Kockovaella</taxon>
    </lineage>
</organism>
<proteinExistence type="predicted"/>
<name>A0A1Y1U8N3_9TREE</name>
<protein>
    <recommendedName>
        <fullName evidence="4">Myb-like domain-containing protein</fullName>
    </recommendedName>
</protein>
<feature type="region of interest" description="Disordered" evidence="1">
    <location>
        <begin position="1"/>
        <end position="157"/>
    </location>
</feature>
<dbReference type="SUPFAM" id="SSF46689">
    <property type="entry name" value="Homeodomain-like"/>
    <property type="match status" value="1"/>
</dbReference>
<keyword evidence="3" id="KW-1185">Reference proteome</keyword>
<evidence type="ECO:0000313" key="3">
    <source>
        <dbReference type="Proteomes" id="UP000193218"/>
    </source>
</evidence>
<feature type="compositionally biased region" description="Low complexity" evidence="1">
    <location>
        <begin position="1"/>
        <end position="16"/>
    </location>
</feature>